<evidence type="ECO:0000313" key="3">
    <source>
        <dbReference type="EMBL" id="MBW0144244.1"/>
    </source>
</evidence>
<evidence type="ECO:0000259" key="2">
    <source>
        <dbReference type="Pfam" id="PF08327"/>
    </source>
</evidence>
<accession>A0ABS6V3X5</accession>
<feature type="chain" id="PRO_5045444295" evidence="1">
    <location>
        <begin position="20"/>
        <end position="355"/>
    </location>
</feature>
<dbReference type="InterPro" id="IPR013538">
    <property type="entry name" value="ASHA1/2-like_C"/>
</dbReference>
<dbReference type="EMBL" id="JAHVAH010000001">
    <property type="protein sequence ID" value="MBW0144244.1"/>
    <property type="molecule type" value="Genomic_DNA"/>
</dbReference>
<reference evidence="3 4" key="1">
    <citation type="submission" date="2021-07" db="EMBL/GenBank/DDBJ databases">
        <title>The draft genome sequence of Sphingomicrobium sp. B8.</title>
        <authorList>
            <person name="Mu L."/>
        </authorList>
    </citation>
    <scope>NUCLEOTIDE SEQUENCE [LARGE SCALE GENOMIC DNA]</scope>
    <source>
        <strain evidence="3 4">B8</strain>
    </source>
</reference>
<feature type="signal peptide" evidence="1">
    <location>
        <begin position="1"/>
        <end position="19"/>
    </location>
</feature>
<evidence type="ECO:0000313" key="4">
    <source>
        <dbReference type="Proteomes" id="UP000698028"/>
    </source>
</evidence>
<evidence type="ECO:0000256" key="1">
    <source>
        <dbReference type="SAM" id="SignalP"/>
    </source>
</evidence>
<keyword evidence="1" id="KW-0732">Signal</keyword>
<dbReference type="CDD" id="cd07814">
    <property type="entry name" value="SRPBCC_CalC_Aha1-like"/>
    <property type="match status" value="1"/>
</dbReference>
<feature type="domain" description="Activator of Hsp90 ATPase homologue 1/2-like C-terminal" evidence="2">
    <location>
        <begin position="44"/>
        <end position="149"/>
    </location>
</feature>
<keyword evidence="4" id="KW-1185">Reference proteome</keyword>
<protein>
    <submittedName>
        <fullName evidence="3">SRPBCC domain-containing protein</fullName>
    </submittedName>
</protein>
<dbReference type="Proteomes" id="UP000698028">
    <property type="component" value="Unassembled WGS sequence"/>
</dbReference>
<comment type="caution">
    <text evidence="3">The sequence shown here is derived from an EMBL/GenBank/DDBJ whole genome shotgun (WGS) entry which is preliminary data.</text>
</comment>
<organism evidence="3 4">
    <name type="scientific">Sphingomicrobium clamense</name>
    <dbReference type="NCBI Taxonomy" id="2851013"/>
    <lineage>
        <taxon>Bacteria</taxon>
        <taxon>Pseudomonadati</taxon>
        <taxon>Pseudomonadota</taxon>
        <taxon>Alphaproteobacteria</taxon>
        <taxon>Sphingomonadales</taxon>
        <taxon>Sphingomonadaceae</taxon>
        <taxon>Sphingomicrobium</taxon>
    </lineage>
</organism>
<dbReference type="Pfam" id="PF08327">
    <property type="entry name" value="AHSA1"/>
    <property type="match status" value="1"/>
</dbReference>
<dbReference type="RefSeq" id="WP_218632258.1">
    <property type="nucleotide sequence ID" value="NZ_JAHVAH010000001.1"/>
</dbReference>
<name>A0ABS6V3X5_9SPHN</name>
<proteinExistence type="predicted"/>
<gene>
    <name evidence="3" type="ORF">KTQ36_02910</name>
</gene>
<sequence length="355" mass="39052">MKRLLALALVSLQPATAFAGQQQDDTIITAEDGQLFLKQDVVLDAPLSSVWALFTTDAGAASWMAPLVRVDLRPGGSIRSHYDENAAIGDPGTIETRIVNYVPERLLTLQADLAPVQADWLTDAIRAEADQLYNVIEFEPLGVARTRVTSWGIGYRDNAEWQPMLAFFKQANRWTFGELEKAIASRDEVEGVIIPKPPVASDGLAPLRFLVGKCWRGQFGDGPAYDVMCAEEMPGGHIRTRHVVRGVDTDYRGETIYHYDGTKEAIAFTYYASSGGVTEGLTELQDDGSLLFPDARYVYPDGTFQVVRGRTVRLSDGTFRNESAVLREDGWEEQPVLDLTPIDCAGWAAVEAGCD</sequence>